<comment type="caution">
    <text evidence="1">The sequence shown here is derived from an EMBL/GenBank/DDBJ whole genome shotgun (WGS) entry which is preliminary data.</text>
</comment>
<proteinExistence type="predicted"/>
<dbReference type="GeneID" id="36550321"/>
<dbReference type="RefSeq" id="XP_024704321.1">
    <property type="nucleotide sequence ID" value="XM_024842623.1"/>
</dbReference>
<evidence type="ECO:0000313" key="1">
    <source>
        <dbReference type="EMBL" id="PLB49019.1"/>
    </source>
</evidence>
<reference evidence="1 2" key="1">
    <citation type="submission" date="2016-12" db="EMBL/GenBank/DDBJ databases">
        <title>The genomes of Aspergillus section Nigri reveals drivers in fungal speciation.</title>
        <authorList>
            <consortium name="DOE Joint Genome Institute"/>
            <person name="Vesth T.C."/>
            <person name="Nybo J."/>
            <person name="Theobald S."/>
            <person name="Brandl J."/>
            <person name="Frisvad J.C."/>
            <person name="Nielsen K.F."/>
            <person name="Lyhne E.K."/>
            <person name="Kogle M.E."/>
            <person name="Kuo A."/>
            <person name="Riley R."/>
            <person name="Clum A."/>
            <person name="Nolan M."/>
            <person name="Lipzen A."/>
            <person name="Salamov A."/>
            <person name="Henrissat B."/>
            <person name="Wiebenga A."/>
            <person name="De Vries R.P."/>
            <person name="Grigoriev I.V."/>
            <person name="Mortensen U.H."/>
            <person name="Andersen M.R."/>
            <person name="Baker S.E."/>
        </authorList>
    </citation>
    <scope>NUCLEOTIDE SEQUENCE [LARGE SCALE GENOMIC DNA]</scope>
    <source>
        <strain evidence="1 2">IBT 23096</strain>
    </source>
</reference>
<dbReference type="VEuPathDB" id="FungiDB:P170DRAFT_172662"/>
<sequence>MYSRLVGWLTSLGLKNNPQLYPHVSSPILLGLPFLFSSCLGEDSLSDGFDAGYLARQLDGVSGDCLPFGAETSATFSIPTFIRTARAWPAFHEQLDASHVRIPVHYIPPLLFSNLRCSFPWTGQTCHHFCSFTVASSAFSPIDNMTGSFICFRSGKFLRSPISFLLGHGRHCLAGCIYSIDCPMRASGCTISKRVGYTPAHFLYVQVYSVCLLLIYPLTEKLMYKLSISSAFPAVTLLIIHINSEW</sequence>
<dbReference type="Proteomes" id="UP000234275">
    <property type="component" value="Unassembled WGS sequence"/>
</dbReference>
<protein>
    <submittedName>
        <fullName evidence="1">Uncharacterized protein</fullName>
    </submittedName>
</protein>
<name>A0A2I2G806_9EURO</name>
<dbReference type="AlphaFoldDB" id="A0A2I2G806"/>
<organism evidence="1 2">
    <name type="scientific">Aspergillus steynii IBT 23096</name>
    <dbReference type="NCBI Taxonomy" id="1392250"/>
    <lineage>
        <taxon>Eukaryota</taxon>
        <taxon>Fungi</taxon>
        <taxon>Dikarya</taxon>
        <taxon>Ascomycota</taxon>
        <taxon>Pezizomycotina</taxon>
        <taxon>Eurotiomycetes</taxon>
        <taxon>Eurotiomycetidae</taxon>
        <taxon>Eurotiales</taxon>
        <taxon>Aspergillaceae</taxon>
        <taxon>Aspergillus</taxon>
        <taxon>Aspergillus subgen. Circumdati</taxon>
    </lineage>
</organism>
<gene>
    <name evidence="1" type="ORF">P170DRAFT_172662</name>
</gene>
<accession>A0A2I2G806</accession>
<keyword evidence="2" id="KW-1185">Reference proteome</keyword>
<dbReference type="EMBL" id="MSFO01000004">
    <property type="protein sequence ID" value="PLB49019.1"/>
    <property type="molecule type" value="Genomic_DNA"/>
</dbReference>
<evidence type="ECO:0000313" key="2">
    <source>
        <dbReference type="Proteomes" id="UP000234275"/>
    </source>
</evidence>